<comment type="caution">
    <text evidence="2">The sequence shown here is derived from an EMBL/GenBank/DDBJ whole genome shotgun (WGS) entry which is preliminary data.</text>
</comment>
<dbReference type="AlphaFoldDB" id="A0A8K0UGZ8"/>
<dbReference type="EMBL" id="JAEVFJ010000036">
    <property type="protein sequence ID" value="KAH8091411.1"/>
    <property type="molecule type" value="Genomic_DNA"/>
</dbReference>
<organism evidence="2 3">
    <name type="scientific">Cristinia sonorae</name>
    <dbReference type="NCBI Taxonomy" id="1940300"/>
    <lineage>
        <taxon>Eukaryota</taxon>
        <taxon>Fungi</taxon>
        <taxon>Dikarya</taxon>
        <taxon>Basidiomycota</taxon>
        <taxon>Agaricomycotina</taxon>
        <taxon>Agaricomycetes</taxon>
        <taxon>Agaricomycetidae</taxon>
        <taxon>Agaricales</taxon>
        <taxon>Pleurotineae</taxon>
        <taxon>Stephanosporaceae</taxon>
        <taxon>Cristinia</taxon>
    </lineage>
</organism>
<feature type="signal peptide" evidence="1">
    <location>
        <begin position="1"/>
        <end position="22"/>
    </location>
</feature>
<proteinExistence type="predicted"/>
<protein>
    <recommendedName>
        <fullName evidence="4">Secreted protein</fullName>
    </recommendedName>
</protein>
<name>A0A8K0UGZ8_9AGAR</name>
<keyword evidence="1" id="KW-0732">Signal</keyword>
<feature type="chain" id="PRO_5035432057" description="Secreted protein" evidence="1">
    <location>
        <begin position="23"/>
        <end position="145"/>
    </location>
</feature>
<dbReference type="Proteomes" id="UP000813824">
    <property type="component" value="Unassembled WGS sequence"/>
</dbReference>
<evidence type="ECO:0000313" key="2">
    <source>
        <dbReference type="EMBL" id="KAH8091411.1"/>
    </source>
</evidence>
<keyword evidence="3" id="KW-1185">Reference proteome</keyword>
<evidence type="ECO:0000313" key="3">
    <source>
        <dbReference type="Proteomes" id="UP000813824"/>
    </source>
</evidence>
<accession>A0A8K0UGZ8</accession>
<evidence type="ECO:0008006" key="4">
    <source>
        <dbReference type="Google" id="ProtNLM"/>
    </source>
</evidence>
<gene>
    <name evidence="2" type="ORF">BXZ70DRAFT_953621</name>
</gene>
<evidence type="ECO:0000256" key="1">
    <source>
        <dbReference type="SAM" id="SignalP"/>
    </source>
</evidence>
<sequence>MSWVWCIVSHIVIVSLVAFSDSSNLGFWKKTTALRPRSPESGSLNLGPTKNRPSLVDGSLRNTTSRISPCCSTRNYLSQTALRKGGISLLSKRGVIYLRHMVSLLRTRTLREAFSIMRCTGHSLERLGVVVSTTCTYQVSGLCAC</sequence>
<reference evidence="2" key="1">
    <citation type="journal article" date="2021" name="New Phytol.">
        <title>Evolutionary innovations through gain and loss of genes in the ectomycorrhizal Boletales.</title>
        <authorList>
            <person name="Wu G."/>
            <person name="Miyauchi S."/>
            <person name="Morin E."/>
            <person name="Kuo A."/>
            <person name="Drula E."/>
            <person name="Varga T."/>
            <person name="Kohler A."/>
            <person name="Feng B."/>
            <person name="Cao Y."/>
            <person name="Lipzen A."/>
            <person name="Daum C."/>
            <person name="Hundley H."/>
            <person name="Pangilinan J."/>
            <person name="Johnson J."/>
            <person name="Barry K."/>
            <person name="LaButti K."/>
            <person name="Ng V."/>
            <person name="Ahrendt S."/>
            <person name="Min B."/>
            <person name="Choi I.G."/>
            <person name="Park H."/>
            <person name="Plett J.M."/>
            <person name="Magnuson J."/>
            <person name="Spatafora J.W."/>
            <person name="Nagy L.G."/>
            <person name="Henrissat B."/>
            <person name="Grigoriev I.V."/>
            <person name="Yang Z.L."/>
            <person name="Xu J."/>
            <person name="Martin F.M."/>
        </authorList>
    </citation>
    <scope>NUCLEOTIDE SEQUENCE</scope>
    <source>
        <strain evidence="2">KKN 215</strain>
    </source>
</reference>